<sequence>MTWYLLTLNAEDVAAGKIAPIKDAFTAAFRAAGGPRAMALFQKVNDVGGVELFFTPDCGNFASDFLTEIGATPCPGPALAGLELLVGHNEITYYLTT</sequence>
<dbReference type="AlphaFoldDB" id="A0A6S6LZY9"/>
<gene>
    <name evidence="1" type="ORF">GEOBRER4_n1459</name>
</gene>
<protein>
    <submittedName>
        <fullName evidence="1">Uncharacterized protein</fullName>
    </submittedName>
</protein>
<dbReference type="RefSeq" id="WP_185244815.1">
    <property type="nucleotide sequence ID" value="NZ_AP023213.1"/>
</dbReference>
<reference evidence="1 2" key="1">
    <citation type="submission" date="2020-06" db="EMBL/GenBank/DDBJ databases">
        <title>Interaction of electrochemicaly active bacteria, Geobacter bremensis R4 on different carbon anode.</title>
        <authorList>
            <person name="Meng L."/>
            <person name="Yoshida N."/>
        </authorList>
    </citation>
    <scope>NUCLEOTIDE SEQUENCE [LARGE SCALE GENOMIC DNA]</scope>
    <source>
        <strain evidence="1 2">R4</strain>
    </source>
</reference>
<evidence type="ECO:0000313" key="2">
    <source>
        <dbReference type="Proteomes" id="UP000515472"/>
    </source>
</evidence>
<accession>A0A6S6LZY9</accession>
<dbReference type="Proteomes" id="UP000515472">
    <property type="component" value="Chromosome"/>
</dbReference>
<proteinExistence type="predicted"/>
<organism evidence="1 2">
    <name type="scientific">Citrifermentans bremense</name>
    <dbReference type="NCBI Taxonomy" id="60035"/>
    <lineage>
        <taxon>Bacteria</taxon>
        <taxon>Pseudomonadati</taxon>
        <taxon>Thermodesulfobacteriota</taxon>
        <taxon>Desulfuromonadia</taxon>
        <taxon>Geobacterales</taxon>
        <taxon>Geobacteraceae</taxon>
        <taxon>Citrifermentans</taxon>
    </lineage>
</organism>
<evidence type="ECO:0000313" key="1">
    <source>
        <dbReference type="EMBL" id="BCG46650.1"/>
    </source>
</evidence>
<dbReference type="EMBL" id="AP023213">
    <property type="protein sequence ID" value="BCG46650.1"/>
    <property type="molecule type" value="Genomic_DNA"/>
</dbReference>
<dbReference type="KEGG" id="gbn:GEOBRER4_14000"/>
<keyword evidence="2" id="KW-1185">Reference proteome</keyword>
<name>A0A6S6LZY9_9BACT</name>